<dbReference type="Gene3D" id="3.80.10.10">
    <property type="entry name" value="Ribonuclease Inhibitor"/>
    <property type="match status" value="3"/>
</dbReference>
<protein>
    <recommendedName>
        <fullName evidence="3">R13L1/DRL21-like LRR repeat region domain-containing protein</fullName>
    </recommendedName>
</protein>
<keyword evidence="2" id="KW-0611">Plant defense</keyword>
<dbReference type="InterPro" id="IPR032675">
    <property type="entry name" value="LRR_dom_sf"/>
</dbReference>
<dbReference type="PANTHER" id="PTHR36766:SF30">
    <property type="entry name" value="TIR-NBS TYPE DISEASE RESISTANCE PROTEIN-RELATED"/>
    <property type="match status" value="1"/>
</dbReference>
<dbReference type="Pfam" id="PF25019">
    <property type="entry name" value="LRR_R13L1-DRL21"/>
    <property type="match status" value="1"/>
</dbReference>
<keyword evidence="1" id="KW-0433">Leucine-rich repeat</keyword>
<proteinExistence type="predicted"/>
<dbReference type="GO" id="GO:0006952">
    <property type="term" value="P:defense response"/>
    <property type="evidence" value="ECO:0007669"/>
    <property type="project" value="UniProtKB-KW"/>
</dbReference>
<reference evidence="4" key="1">
    <citation type="submission" date="2018-02" db="EMBL/GenBank/DDBJ databases">
        <authorList>
            <person name="Cohen D.B."/>
            <person name="Kent A.D."/>
        </authorList>
    </citation>
    <scope>NUCLEOTIDE SEQUENCE</scope>
</reference>
<gene>
    <name evidence="4" type="ORF">FSB_LOCUS26058</name>
</gene>
<dbReference type="PANTHER" id="PTHR36766">
    <property type="entry name" value="PLANT BROAD-SPECTRUM MILDEW RESISTANCE PROTEIN RPW8"/>
    <property type="match status" value="1"/>
</dbReference>
<evidence type="ECO:0000256" key="2">
    <source>
        <dbReference type="ARBA" id="ARBA00022821"/>
    </source>
</evidence>
<organism evidence="4">
    <name type="scientific">Fagus sylvatica</name>
    <name type="common">Beechnut</name>
    <dbReference type="NCBI Taxonomy" id="28930"/>
    <lineage>
        <taxon>Eukaryota</taxon>
        <taxon>Viridiplantae</taxon>
        <taxon>Streptophyta</taxon>
        <taxon>Embryophyta</taxon>
        <taxon>Tracheophyta</taxon>
        <taxon>Spermatophyta</taxon>
        <taxon>Magnoliopsida</taxon>
        <taxon>eudicotyledons</taxon>
        <taxon>Gunneridae</taxon>
        <taxon>Pentapetalae</taxon>
        <taxon>rosids</taxon>
        <taxon>fabids</taxon>
        <taxon>Fagales</taxon>
        <taxon>Fagaceae</taxon>
        <taxon>Fagus</taxon>
    </lineage>
</organism>
<evidence type="ECO:0000259" key="3">
    <source>
        <dbReference type="Pfam" id="PF25019"/>
    </source>
</evidence>
<feature type="domain" description="R13L1/DRL21-like LRR repeat region" evidence="3">
    <location>
        <begin position="2"/>
        <end position="57"/>
    </location>
</feature>
<evidence type="ECO:0000256" key="1">
    <source>
        <dbReference type="ARBA" id="ARBA00022614"/>
    </source>
</evidence>
<dbReference type="SUPFAM" id="SSF52058">
    <property type="entry name" value="L domain-like"/>
    <property type="match status" value="2"/>
</dbReference>
<dbReference type="AlphaFoldDB" id="A0A2N9G692"/>
<evidence type="ECO:0000313" key="4">
    <source>
        <dbReference type="EMBL" id="SPC98176.1"/>
    </source>
</evidence>
<dbReference type="EMBL" id="OIVN01001841">
    <property type="protein sequence ID" value="SPC98176.1"/>
    <property type="molecule type" value="Genomic_DNA"/>
</dbReference>
<dbReference type="InterPro" id="IPR056789">
    <property type="entry name" value="LRR_R13L1-DRL21"/>
</dbReference>
<name>A0A2N9G692_FAGSY</name>
<accession>A0A2N9G692</accession>
<sequence length="388" mass="44049">MEQILIKDYGGTKFPSWIGSPLFSNLIHLRLSNCRNCSYLPPLGQLLSLKDLTIEGMEGIKRIVVEFCGDGCSSALPFPSLETLKFDNMLQWEEWSSSGIGGRGDFNNLQNIEIRNCPKLRKLPHDFPSLKRMSIKGCEELETLRRVLTFDDCFEQGREFPCLLELSIWACPNLRELPHLFPSLGTLEIDRCQKLEELPRLSSIRELEVNKFDEGVFQSIVKLTTLTYLRLPSTLIGLEIIDCEALQFLPGWKMHNNVKASLLLVYLVIEGCSSLTSLPKGQLPSTLKQLEIHNCMNLEFIPEQMIHNNSCLEFFKISCCQSVTSISEDTFGLSTVMNLKELIINNCTNLRFPPLKEECMPACCAVSALDLPLLYAKQLLKEEKVDEF</sequence>